<dbReference type="Proteomes" id="UP001301653">
    <property type="component" value="Unassembled WGS sequence"/>
</dbReference>
<keyword evidence="1" id="KW-0732">Signal</keyword>
<name>A0ABU5UY55_9GAMM</name>
<proteinExistence type="predicted"/>
<evidence type="ECO:0000256" key="1">
    <source>
        <dbReference type="SAM" id="SignalP"/>
    </source>
</evidence>
<feature type="non-terminal residue" evidence="2">
    <location>
        <position position="107"/>
    </location>
</feature>
<evidence type="ECO:0008006" key="4">
    <source>
        <dbReference type="Google" id="ProtNLM"/>
    </source>
</evidence>
<keyword evidence="3" id="KW-1185">Reference proteome</keyword>
<accession>A0ABU5UY55</accession>
<evidence type="ECO:0000313" key="3">
    <source>
        <dbReference type="Proteomes" id="UP001301653"/>
    </source>
</evidence>
<sequence length="107" mass="11365">MIHTSSLQRLRCPLLVAAAALLVACNSDASGSGEPGAVKNMPPIHLDQTAELLTDGQTGRRAAYLEAVRACEAGGIPTRRLSDTEVALVGVTRYEMWLDGKSETLQT</sequence>
<feature type="chain" id="PRO_5047180642" description="Lipoprotein" evidence="1">
    <location>
        <begin position="30"/>
        <end position="107"/>
    </location>
</feature>
<gene>
    <name evidence="2" type="ORF">VA603_00270</name>
</gene>
<feature type="signal peptide" evidence="1">
    <location>
        <begin position="1"/>
        <end position="29"/>
    </location>
</feature>
<organism evidence="2 3">
    <name type="scientific">Stenotrophomonas capsici</name>
    <dbReference type="NCBI Taxonomy" id="3110230"/>
    <lineage>
        <taxon>Bacteria</taxon>
        <taxon>Pseudomonadati</taxon>
        <taxon>Pseudomonadota</taxon>
        <taxon>Gammaproteobacteria</taxon>
        <taxon>Lysobacterales</taxon>
        <taxon>Lysobacteraceae</taxon>
        <taxon>Stenotrophomonas</taxon>
    </lineage>
</organism>
<dbReference type="EMBL" id="JAYFUH010000024">
    <property type="protein sequence ID" value="MEA5665971.1"/>
    <property type="molecule type" value="Genomic_DNA"/>
</dbReference>
<evidence type="ECO:0000313" key="2">
    <source>
        <dbReference type="EMBL" id="MEA5665971.1"/>
    </source>
</evidence>
<comment type="caution">
    <text evidence="2">The sequence shown here is derived from an EMBL/GenBank/DDBJ whole genome shotgun (WGS) entry which is preliminary data.</text>
</comment>
<protein>
    <recommendedName>
        <fullName evidence="4">Lipoprotein</fullName>
    </recommendedName>
</protein>
<reference evidence="2 3" key="1">
    <citation type="submission" date="2023-12" db="EMBL/GenBank/DDBJ databases">
        <title>Stenotrophomonas guangdongensis sp. nov., isolated from wilted pepper plants (Capsicum annuum).</title>
        <authorList>
            <person name="Qiu M."/>
            <person name="Li Y."/>
            <person name="Liu Q."/>
            <person name="Zhang X."/>
            <person name="Huang Y."/>
            <person name="Guo R."/>
            <person name="Hu M."/>
            <person name="Zhou J."/>
            <person name="Zhou X."/>
        </authorList>
    </citation>
    <scope>NUCLEOTIDE SEQUENCE [LARGE SCALE GENOMIC DNA]</scope>
    <source>
        <strain evidence="2 3">MH1</strain>
    </source>
</reference>